<protein>
    <submittedName>
        <fullName evidence="1">Uncharacterized protein</fullName>
    </submittedName>
</protein>
<dbReference type="EMBL" id="CP002771">
    <property type="protein sequence ID" value="AEF56022.1"/>
    <property type="molecule type" value="Genomic_DNA"/>
</dbReference>
<accession>F6D1D3</accession>
<dbReference type="STRING" id="491952.Mar181_2995"/>
<organism evidence="1 2">
    <name type="scientific">Marinomonas posidonica (strain CECT 7376 / NCIMB 14433 / IVIA-Po-181)</name>
    <dbReference type="NCBI Taxonomy" id="491952"/>
    <lineage>
        <taxon>Bacteria</taxon>
        <taxon>Pseudomonadati</taxon>
        <taxon>Pseudomonadota</taxon>
        <taxon>Gammaproteobacteria</taxon>
        <taxon>Oceanospirillales</taxon>
        <taxon>Oceanospirillaceae</taxon>
        <taxon>Marinomonas</taxon>
    </lineage>
</organism>
<evidence type="ECO:0000313" key="2">
    <source>
        <dbReference type="Proteomes" id="UP000009230"/>
    </source>
</evidence>
<name>F6D1D3_MARPP</name>
<dbReference type="NCBIfam" id="NF046098">
    <property type="entry name" value="RSP_7527_fam"/>
    <property type="match status" value="1"/>
</dbReference>
<gene>
    <name evidence="1" type="ordered locus">Mar181_2995</name>
</gene>
<dbReference type="OrthoDB" id="6106757at2"/>
<evidence type="ECO:0000313" key="1">
    <source>
        <dbReference type="EMBL" id="AEF56022.1"/>
    </source>
</evidence>
<reference evidence="1 2" key="1">
    <citation type="journal article" date="2012" name="Stand. Genomic Sci.">
        <title>Complete genome sequence of Marinomonas posidonica type strain (IVIA-Po-181(T)).</title>
        <authorList>
            <person name="Lucas-Elio P."/>
            <person name="Goodwin L."/>
            <person name="Woyke T."/>
            <person name="Pitluck S."/>
            <person name="Nolan M."/>
            <person name="Kyrpides N.C."/>
            <person name="Detter J.C."/>
            <person name="Copeland A."/>
            <person name="Lu M."/>
            <person name="Bruce D."/>
            <person name="Detter C."/>
            <person name="Tapia R."/>
            <person name="Han S."/>
            <person name="Land M.L."/>
            <person name="Ivanova N."/>
            <person name="Mikhailova N."/>
            <person name="Johnston A.W."/>
            <person name="Sanchez-Amat A."/>
        </authorList>
    </citation>
    <scope>NUCLEOTIDE SEQUENCE [LARGE SCALE GENOMIC DNA]</scope>
    <source>
        <strain evidence="2">CECT 7376 / NCIMB 14433 / IVIA-Po-181</strain>
    </source>
</reference>
<keyword evidence="2" id="KW-1185">Reference proteome</keyword>
<dbReference type="Proteomes" id="UP000009230">
    <property type="component" value="Chromosome"/>
</dbReference>
<dbReference type="KEGG" id="mpc:Mar181_2995"/>
<sequence length="60" mass="6999">MKNDYKYDAFGNLDTDFYVEKAYELRRAYYAQAIKKMTSRVKALFTGLTIARPLKSASQH</sequence>
<proteinExistence type="predicted"/>
<dbReference type="RefSeq" id="WP_013797493.1">
    <property type="nucleotide sequence ID" value="NC_015559.1"/>
</dbReference>
<dbReference type="InterPro" id="IPR058227">
    <property type="entry name" value="RSP_7527-like"/>
</dbReference>
<dbReference type="AlphaFoldDB" id="F6D1D3"/>
<dbReference type="HOGENOM" id="CLU_2974168_0_0_6"/>